<organism evidence="1 2">
    <name type="scientific">Mizuhopecten yessoensis</name>
    <name type="common">Japanese scallop</name>
    <name type="synonym">Patinopecten yessoensis</name>
    <dbReference type="NCBI Taxonomy" id="6573"/>
    <lineage>
        <taxon>Eukaryota</taxon>
        <taxon>Metazoa</taxon>
        <taxon>Spiralia</taxon>
        <taxon>Lophotrochozoa</taxon>
        <taxon>Mollusca</taxon>
        <taxon>Bivalvia</taxon>
        <taxon>Autobranchia</taxon>
        <taxon>Pteriomorphia</taxon>
        <taxon>Pectinida</taxon>
        <taxon>Pectinoidea</taxon>
        <taxon>Pectinidae</taxon>
        <taxon>Mizuhopecten</taxon>
    </lineage>
</organism>
<keyword evidence="2" id="KW-1185">Reference proteome</keyword>
<reference evidence="1 2" key="1">
    <citation type="journal article" date="2017" name="Nat. Ecol. Evol.">
        <title>Scallop genome provides insights into evolution of bilaterian karyotype and development.</title>
        <authorList>
            <person name="Wang S."/>
            <person name="Zhang J."/>
            <person name="Jiao W."/>
            <person name="Li J."/>
            <person name="Xun X."/>
            <person name="Sun Y."/>
            <person name="Guo X."/>
            <person name="Huan P."/>
            <person name="Dong B."/>
            <person name="Zhang L."/>
            <person name="Hu X."/>
            <person name="Sun X."/>
            <person name="Wang J."/>
            <person name="Zhao C."/>
            <person name="Wang Y."/>
            <person name="Wang D."/>
            <person name="Huang X."/>
            <person name="Wang R."/>
            <person name="Lv J."/>
            <person name="Li Y."/>
            <person name="Zhang Z."/>
            <person name="Liu B."/>
            <person name="Lu W."/>
            <person name="Hui Y."/>
            <person name="Liang J."/>
            <person name="Zhou Z."/>
            <person name="Hou R."/>
            <person name="Li X."/>
            <person name="Liu Y."/>
            <person name="Li H."/>
            <person name="Ning X."/>
            <person name="Lin Y."/>
            <person name="Zhao L."/>
            <person name="Xing Q."/>
            <person name="Dou J."/>
            <person name="Li Y."/>
            <person name="Mao J."/>
            <person name="Guo H."/>
            <person name="Dou H."/>
            <person name="Li T."/>
            <person name="Mu C."/>
            <person name="Jiang W."/>
            <person name="Fu Q."/>
            <person name="Fu X."/>
            <person name="Miao Y."/>
            <person name="Liu J."/>
            <person name="Yu Q."/>
            <person name="Li R."/>
            <person name="Liao H."/>
            <person name="Li X."/>
            <person name="Kong Y."/>
            <person name="Jiang Z."/>
            <person name="Chourrout D."/>
            <person name="Li R."/>
            <person name="Bao Z."/>
        </authorList>
    </citation>
    <scope>NUCLEOTIDE SEQUENCE [LARGE SCALE GENOMIC DNA]</scope>
    <source>
        <strain evidence="1 2">PY_sf001</strain>
    </source>
</reference>
<sequence length="96" mass="11485">MALQTILLQTFHRYTLTLSSKGQFVRKVNKVHFREDQIRFYLRKPKMTTKRVQPPWKVPEGSDDVKLKFYNSLTRQKVGSDIKYREIHQLILQVGH</sequence>
<dbReference type="OrthoDB" id="438179at2759"/>
<evidence type="ECO:0000313" key="1">
    <source>
        <dbReference type="EMBL" id="OWF41684.1"/>
    </source>
</evidence>
<protein>
    <submittedName>
        <fullName evidence="1">Uncharacterized protein</fullName>
    </submittedName>
</protein>
<evidence type="ECO:0000313" key="2">
    <source>
        <dbReference type="Proteomes" id="UP000242188"/>
    </source>
</evidence>
<dbReference type="Proteomes" id="UP000242188">
    <property type="component" value="Unassembled WGS sequence"/>
</dbReference>
<comment type="caution">
    <text evidence="1">The sequence shown here is derived from an EMBL/GenBank/DDBJ whole genome shotgun (WGS) entry which is preliminary data.</text>
</comment>
<accession>A0A210PYX4</accession>
<dbReference type="EMBL" id="NEDP02005373">
    <property type="protein sequence ID" value="OWF41684.1"/>
    <property type="molecule type" value="Genomic_DNA"/>
</dbReference>
<gene>
    <name evidence="1" type="ORF">KP79_PYT18600</name>
</gene>
<proteinExistence type="predicted"/>
<dbReference type="AlphaFoldDB" id="A0A210PYX4"/>
<name>A0A210PYX4_MIZYE</name>